<evidence type="ECO:0000313" key="1">
    <source>
        <dbReference type="EMBL" id="KKM07608.1"/>
    </source>
</evidence>
<organism evidence="1">
    <name type="scientific">marine sediment metagenome</name>
    <dbReference type="NCBI Taxonomy" id="412755"/>
    <lineage>
        <taxon>unclassified sequences</taxon>
        <taxon>metagenomes</taxon>
        <taxon>ecological metagenomes</taxon>
    </lineage>
</organism>
<name>A0A0F9K8W4_9ZZZZ</name>
<sequence>MWMDIERKQEIIKLLTKHLSDNFPYIGRWHVDWRNWIAEDIYDLLVKNGYIKNN</sequence>
<dbReference type="EMBL" id="LAZR01015731">
    <property type="protein sequence ID" value="KKM07608.1"/>
    <property type="molecule type" value="Genomic_DNA"/>
</dbReference>
<proteinExistence type="predicted"/>
<gene>
    <name evidence="1" type="ORF">LCGC14_1732210</name>
</gene>
<dbReference type="AlphaFoldDB" id="A0A0F9K8W4"/>
<comment type="caution">
    <text evidence="1">The sequence shown here is derived from an EMBL/GenBank/DDBJ whole genome shotgun (WGS) entry which is preliminary data.</text>
</comment>
<protein>
    <submittedName>
        <fullName evidence="1">Uncharacterized protein</fullName>
    </submittedName>
</protein>
<accession>A0A0F9K8W4</accession>
<reference evidence="1" key="1">
    <citation type="journal article" date="2015" name="Nature">
        <title>Complex archaea that bridge the gap between prokaryotes and eukaryotes.</title>
        <authorList>
            <person name="Spang A."/>
            <person name="Saw J.H."/>
            <person name="Jorgensen S.L."/>
            <person name="Zaremba-Niedzwiedzka K."/>
            <person name="Martijn J."/>
            <person name="Lind A.E."/>
            <person name="van Eijk R."/>
            <person name="Schleper C."/>
            <person name="Guy L."/>
            <person name="Ettema T.J."/>
        </authorList>
    </citation>
    <scope>NUCLEOTIDE SEQUENCE</scope>
</reference>